<dbReference type="Proteomes" id="UP000294834">
    <property type="component" value="Unassembled WGS sequence"/>
</dbReference>
<dbReference type="EMBL" id="VVZB01000015">
    <property type="protein sequence ID" value="KAA5380047.1"/>
    <property type="molecule type" value="Genomic_DNA"/>
</dbReference>
<dbReference type="Proteomes" id="UP000294527">
    <property type="component" value="Unassembled WGS sequence"/>
</dbReference>
<dbReference type="Proteomes" id="UP000283678">
    <property type="component" value="Unassembled WGS sequence"/>
</dbReference>
<reference evidence="10 11" key="3">
    <citation type="journal article" date="2019" name="Nat. Microbiol.">
        <title>Genomic variation and strain-specific functional adaptation in the human gut microbiome during early life.</title>
        <authorList>
            <person name="Vatanen T."/>
            <person name="Plichta D.R."/>
            <person name="Somani J."/>
            <person name="Munch P.C."/>
            <person name="Arthur T.D."/>
            <person name="Hall A.B."/>
            <person name="Rudolf S."/>
            <person name="Oakeley E.J."/>
            <person name="Ke X."/>
            <person name="Young R.A."/>
            <person name="Haiser H.J."/>
            <person name="Kolde R."/>
            <person name="Yassour M."/>
            <person name="Luopajarvi K."/>
            <person name="Siljander H."/>
            <person name="Virtanen S.M."/>
            <person name="Ilonen J."/>
            <person name="Uibo R."/>
            <person name="Tillmann V."/>
            <person name="Mokurov S."/>
            <person name="Dorshakova N."/>
            <person name="Porter J.A."/>
            <person name="McHardy A.C."/>
            <person name="Lahdesmaki H."/>
            <person name="Vlamakis H."/>
            <person name="Huttenhower C."/>
            <person name="Knip M."/>
            <person name="Xavier R.J."/>
        </authorList>
    </citation>
    <scope>NUCLEOTIDE SEQUENCE [LARGE SCALE GENOMIC DNA]</scope>
    <source>
        <strain evidence="7 10">RJX1047</strain>
        <strain evidence="8 11">RJX1052</strain>
    </source>
</reference>
<dbReference type="KEGG" id="bdh:GV66_19550"/>
<evidence type="ECO:0000313" key="14">
    <source>
        <dbReference type="Proteomes" id="UP000481616"/>
    </source>
</evidence>
<evidence type="ECO:0000313" key="15">
    <source>
        <dbReference type="Proteomes" id="UP000481700"/>
    </source>
</evidence>
<dbReference type="EMBL" id="SLTU01000001">
    <property type="protein sequence ID" value="TDA75177.1"/>
    <property type="molecule type" value="Genomic_DNA"/>
</dbReference>
<dbReference type="Proteomes" id="UP000347681">
    <property type="component" value="Unassembled WGS sequence"/>
</dbReference>
<dbReference type="AlphaFoldDB" id="A0A076IPV9"/>
<proteinExistence type="predicted"/>
<evidence type="ECO:0000313" key="10">
    <source>
        <dbReference type="Proteomes" id="UP000294527"/>
    </source>
</evidence>
<evidence type="ECO:0000313" key="5">
    <source>
        <dbReference type="EMBL" id="QJR77400.1"/>
    </source>
</evidence>
<organism evidence="6 9">
    <name type="scientific">Phocaeicola dorei</name>
    <dbReference type="NCBI Taxonomy" id="357276"/>
    <lineage>
        <taxon>Bacteria</taxon>
        <taxon>Pseudomonadati</taxon>
        <taxon>Bacteroidota</taxon>
        <taxon>Bacteroidia</taxon>
        <taxon>Bacteroidales</taxon>
        <taxon>Bacteroidaceae</taxon>
        <taxon>Phocaeicola</taxon>
    </lineage>
</organism>
<evidence type="ECO:0000313" key="12">
    <source>
        <dbReference type="Proteomes" id="UP000347681"/>
    </source>
</evidence>
<evidence type="ECO:0000313" key="9">
    <source>
        <dbReference type="Proteomes" id="UP000283678"/>
    </source>
</evidence>
<dbReference type="Proteomes" id="UP000441162">
    <property type="component" value="Unassembled WGS sequence"/>
</dbReference>
<dbReference type="EMBL" id="QRZL01000004">
    <property type="protein sequence ID" value="RGV79882.1"/>
    <property type="molecule type" value="Genomic_DNA"/>
</dbReference>
<reference evidence="6 9" key="1">
    <citation type="submission" date="2018-08" db="EMBL/GenBank/DDBJ databases">
        <title>A genome reference for cultivated species of the human gut microbiota.</title>
        <authorList>
            <person name="Zou Y."/>
            <person name="Xue W."/>
            <person name="Luo G."/>
        </authorList>
    </citation>
    <scope>NUCLEOTIDE SEQUENCE [LARGE SCALE GENOMIC DNA]</scope>
    <source>
        <strain evidence="6 9">AF14-1AC</strain>
    </source>
</reference>
<gene>
    <name evidence="6" type="ORF">DWW04_05570</name>
    <name evidence="7" type="ORF">E1I98_01595</name>
    <name evidence="8" type="ORF">E1J06_12425</name>
    <name evidence="4" type="ORF">F2Y51_17070</name>
    <name evidence="3" type="ORF">F2Y58_17675</name>
    <name evidence="2" type="ORF">F2Y61_19015</name>
    <name evidence="1" type="ORF">F2Z07_04115</name>
    <name evidence="5" type="ORF">GKD17_13955</name>
</gene>
<dbReference type="KEGG" id="bdo:EL88_11880"/>
<name>A0A076IPV9_9BACT</name>
<evidence type="ECO:0000313" key="7">
    <source>
        <dbReference type="EMBL" id="TDA75177.1"/>
    </source>
</evidence>
<dbReference type="EMBL" id="VVZV01000004">
    <property type="protein sequence ID" value="KAA5322859.1"/>
    <property type="molecule type" value="Genomic_DNA"/>
</dbReference>
<dbReference type="Proteomes" id="UP000481616">
    <property type="component" value="Unassembled WGS sequence"/>
</dbReference>
<reference evidence="5 16" key="4">
    <citation type="submission" date="2019-11" db="EMBL/GenBank/DDBJ databases">
        <title>Complete genome sequence of Bacteroides dorei DSM 17855.</title>
        <authorList>
            <person name="Russell J.T."/>
        </authorList>
    </citation>
    <scope>NUCLEOTIDE SEQUENCE [LARGE SCALE GENOMIC DNA]</scope>
    <source>
        <strain evidence="5 16">DSM 17855</strain>
    </source>
</reference>
<evidence type="ECO:0000313" key="2">
    <source>
        <dbReference type="EMBL" id="KAA5380047.1"/>
    </source>
</evidence>
<dbReference type="EMBL" id="CP046176">
    <property type="protein sequence ID" value="QJR77400.1"/>
    <property type="molecule type" value="Genomic_DNA"/>
</dbReference>
<dbReference type="EMBL" id="VVYY01000018">
    <property type="protein sequence ID" value="KAA5394809.1"/>
    <property type="molecule type" value="Genomic_DNA"/>
</dbReference>
<evidence type="ECO:0000313" key="1">
    <source>
        <dbReference type="EMBL" id="KAA5322859.1"/>
    </source>
</evidence>
<evidence type="ECO:0000313" key="8">
    <source>
        <dbReference type="EMBL" id="TDB08133.1"/>
    </source>
</evidence>
<evidence type="ECO:0000313" key="6">
    <source>
        <dbReference type="EMBL" id="RGV79882.1"/>
    </source>
</evidence>
<evidence type="ECO:0000313" key="4">
    <source>
        <dbReference type="EMBL" id="KAA5402907.1"/>
    </source>
</evidence>
<accession>A0A076IPV9</accession>
<dbReference type="Proteomes" id="UP000500949">
    <property type="component" value="Chromosome"/>
</dbReference>
<reference evidence="12 13" key="2">
    <citation type="journal article" date="2019" name="Nat. Med.">
        <title>A library of human gut bacterial isolates paired with longitudinal multiomics data enables mechanistic microbiome research.</title>
        <authorList>
            <person name="Poyet M."/>
            <person name="Groussin M."/>
            <person name="Gibbons S.M."/>
            <person name="Avila-Pacheco J."/>
            <person name="Jiang X."/>
            <person name="Kearney S.M."/>
            <person name="Perrotta A.R."/>
            <person name="Berdy B."/>
            <person name="Zhao S."/>
            <person name="Lieberman T.D."/>
            <person name="Swanson P.K."/>
            <person name="Smith M."/>
            <person name="Roesemann S."/>
            <person name="Alexander J.E."/>
            <person name="Rich S.A."/>
            <person name="Livny J."/>
            <person name="Vlamakis H."/>
            <person name="Clish C."/>
            <person name="Bullock K."/>
            <person name="Deik A."/>
            <person name="Scott J."/>
            <person name="Pierce K.A."/>
            <person name="Xavier R.J."/>
            <person name="Alm E.J."/>
        </authorList>
    </citation>
    <scope>NUCLEOTIDE SEQUENCE [LARGE SCALE GENOMIC DNA]</scope>
    <source>
        <strain evidence="3 14">BIOML-A1</strain>
        <strain evidence="1 15">BIOML-A25</strain>
        <strain evidence="4 13">BIOML-A4</strain>
        <strain evidence="2 12">BIOML-A5</strain>
    </source>
</reference>
<dbReference type="EMBL" id="SLTX01000001">
    <property type="protein sequence ID" value="TDB08133.1"/>
    <property type="molecule type" value="Genomic_DNA"/>
</dbReference>
<evidence type="ECO:0000313" key="13">
    <source>
        <dbReference type="Proteomes" id="UP000441162"/>
    </source>
</evidence>
<sequence>MYVVQRDRLQLSHFFLQQSFIILLSLLSPIPCNPYKQEVREVVAAHYFMYKNAYCHHFIHLVTWYKPTLFVHQTGQACAMNTIGLYGEHGKLVQPRNNDFPCQSIQNLDTSSVGSCSKFHEILYQVLPLHPASFPFGGEG</sequence>
<dbReference type="EMBL" id="VVZA01000018">
    <property type="protein sequence ID" value="KAA5402907.1"/>
    <property type="molecule type" value="Genomic_DNA"/>
</dbReference>
<evidence type="ECO:0000313" key="16">
    <source>
        <dbReference type="Proteomes" id="UP000500949"/>
    </source>
</evidence>
<dbReference type="Proteomes" id="UP000481700">
    <property type="component" value="Unassembled WGS sequence"/>
</dbReference>
<protein>
    <submittedName>
        <fullName evidence="6">Uncharacterized protein</fullName>
    </submittedName>
</protein>
<evidence type="ECO:0000313" key="3">
    <source>
        <dbReference type="EMBL" id="KAA5394809.1"/>
    </source>
</evidence>
<evidence type="ECO:0000313" key="11">
    <source>
        <dbReference type="Proteomes" id="UP000294834"/>
    </source>
</evidence>